<dbReference type="PANTHER" id="PTHR11592:SF78">
    <property type="entry name" value="GLUTATHIONE PEROXIDASE"/>
    <property type="match status" value="1"/>
</dbReference>
<dbReference type="GO" id="GO:0004601">
    <property type="term" value="F:peroxidase activity"/>
    <property type="evidence" value="ECO:0007669"/>
    <property type="project" value="UniProtKB-KW"/>
</dbReference>
<protein>
    <recommendedName>
        <fullName evidence="4">Glutathione peroxidase</fullName>
    </recommendedName>
</protein>
<name>A0A1M7C040_9BACL</name>
<dbReference type="InterPro" id="IPR036249">
    <property type="entry name" value="Thioredoxin-like_sf"/>
</dbReference>
<dbReference type="InterPro" id="IPR000889">
    <property type="entry name" value="Glutathione_peroxidase"/>
</dbReference>
<dbReference type="Pfam" id="PF00255">
    <property type="entry name" value="GSHPx"/>
    <property type="match status" value="1"/>
</dbReference>
<comment type="similarity">
    <text evidence="1 4">Belongs to the glutathione peroxidase family.</text>
</comment>
<dbReference type="AlphaFoldDB" id="A0A1M7C040"/>
<dbReference type="PANTHER" id="PTHR11592">
    <property type="entry name" value="GLUTATHIONE PEROXIDASE"/>
    <property type="match status" value="1"/>
</dbReference>
<dbReference type="Proteomes" id="UP000184206">
    <property type="component" value="Unassembled WGS sequence"/>
</dbReference>
<dbReference type="PROSITE" id="PS51355">
    <property type="entry name" value="GLUTATHIONE_PEROXID_3"/>
    <property type="match status" value="1"/>
</dbReference>
<evidence type="ECO:0000256" key="1">
    <source>
        <dbReference type="ARBA" id="ARBA00006926"/>
    </source>
</evidence>
<dbReference type="STRING" id="1123231.SAMN02745189_00645"/>
<dbReference type="SUPFAM" id="SSF52833">
    <property type="entry name" value="Thioredoxin-like"/>
    <property type="match status" value="1"/>
</dbReference>
<dbReference type="Gene3D" id="3.40.30.10">
    <property type="entry name" value="Glutaredoxin"/>
    <property type="match status" value="1"/>
</dbReference>
<accession>A0A1M7C040</accession>
<reference evidence="5 6" key="1">
    <citation type="submission" date="2016-11" db="EMBL/GenBank/DDBJ databases">
        <authorList>
            <person name="Jaros S."/>
            <person name="Januszkiewicz K."/>
            <person name="Wedrychowicz H."/>
        </authorList>
    </citation>
    <scope>NUCLEOTIDE SEQUENCE [LARGE SCALE GENOMIC DNA]</scope>
    <source>
        <strain evidence="5 6">DSM 16010</strain>
    </source>
</reference>
<gene>
    <name evidence="5" type="ORF">SAMN02745189_00645</name>
</gene>
<evidence type="ECO:0000313" key="5">
    <source>
        <dbReference type="EMBL" id="SHL60590.1"/>
    </source>
</evidence>
<dbReference type="CDD" id="cd00340">
    <property type="entry name" value="GSH_Peroxidase"/>
    <property type="match status" value="1"/>
</dbReference>
<proteinExistence type="inferred from homology"/>
<dbReference type="GO" id="GO:0006979">
    <property type="term" value="P:response to oxidative stress"/>
    <property type="evidence" value="ECO:0007669"/>
    <property type="project" value="InterPro"/>
</dbReference>
<dbReference type="PIRSF" id="PIRSF000303">
    <property type="entry name" value="Glutathion_perox"/>
    <property type="match status" value="1"/>
</dbReference>
<evidence type="ECO:0000313" key="6">
    <source>
        <dbReference type="Proteomes" id="UP000184206"/>
    </source>
</evidence>
<evidence type="ECO:0000256" key="2">
    <source>
        <dbReference type="ARBA" id="ARBA00022559"/>
    </source>
</evidence>
<organism evidence="5 6">
    <name type="scientific">Lacicoccus alkaliphilus DSM 16010</name>
    <dbReference type="NCBI Taxonomy" id="1123231"/>
    <lineage>
        <taxon>Bacteria</taxon>
        <taxon>Bacillati</taxon>
        <taxon>Bacillota</taxon>
        <taxon>Bacilli</taxon>
        <taxon>Bacillales</taxon>
        <taxon>Salinicoccaceae</taxon>
        <taxon>Lacicoccus</taxon>
    </lineage>
</organism>
<sequence length="161" mass="18526">MKTHIYDLKFKGADGQEHFMKDYEGKVVLIINLPAEPEYTEQLADLDHLYLKYKEVGFNVLGFPSDDFNRRIPVPNPLAGNKERSTYVPAFPLMETVHVSGEDVHPLFQYLTEGKSALFTNKVKWDYTKFIISREGRVVSRHSPRVPVSQLEEEIQQLLSG</sequence>
<keyword evidence="3 4" id="KW-0560">Oxidoreductase</keyword>
<dbReference type="PRINTS" id="PR01011">
    <property type="entry name" value="GLUTPROXDASE"/>
</dbReference>
<keyword evidence="6" id="KW-1185">Reference proteome</keyword>
<evidence type="ECO:0000256" key="3">
    <source>
        <dbReference type="ARBA" id="ARBA00023002"/>
    </source>
</evidence>
<evidence type="ECO:0000256" key="4">
    <source>
        <dbReference type="RuleBase" id="RU000499"/>
    </source>
</evidence>
<dbReference type="EMBL" id="FRCF01000002">
    <property type="protein sequence ID" value="SHL60590.1"/>
    <property type="molecule type" value="Genomic_DNA"/>
</dbReference>
<keyword evidence="2 4" id="KW-0575">Peroxidase</keyword>
<dbReference type="RefSeq" id="WP_084669869.1">
    <property type="nucleotide sequence ID" value="NZ_FRCF01000002.1"/>
</dbReference>